<feature type="transmembrane region" description="Helical" evidence="7">
    <location>
        <begin position="6"/>
        <end position="32"/>
    </location>
</feature>
<dbReference type="InterPro" id="IPR003594">
    <property type="entry name" value="HATPase_dom"/>
</dbReference>
<dbReference type="PANTHER" id="PTHR45339:SF1">
    <property type="entry name" value="HYBRID SIGNAL TRANSDUCTION HISTIDINE KINASE J"/>
    <property type="match status" value="1"/>
</dbReference>
<dbReference type="Gene3D" id="3.40.50.2300">
    <property type="match status" value="2"/>
</dbReference>
<reference evidence="11 12" key="1">
    <citation type="journal article" date="2014" name="Int. J. Syst. Evol. Microbiol.">
        <title>Complete genome sequence of Corynebacterium casei LMG S-19264T (=DSM 44701T), isolated from a smear-ripened cheese.</title>
        <authorList>
            <consortium name="US DOE Joint Genome Institute (JGI-PGF)"/>
            <person name="Walter F."/>
            <person name="Albersmeier A."/>
            <person name="Kalinowski J."/>
            <person name="Ruckert C."/>
        </authorList>
    </citation>
    <scope>NUCLEOTIDE SEQUENCE [LARGE SCALE GENOMIC DNA]</scope>
    <source>
        <strain evidence="11 12">CGMCC 1.9161</strain>
    </source>
</reference>
<dbReference type="InterPro" id="IPR011006">
    <property type="entry name" value="CheY-like_superfamily"/>
</dbReference>
<dbReference type="SUPFAM" id="SSF55874">
    <property type="entry name" value="ATPase domain of HSP90 chaperone/DNA topoisomerase II/histidine kinase"/>
    <property type="match status" value="1"/>
</dbReference>
<evidence type="ECO:0000256" key="6">
    <source>
        <dbReference type="SAM" id="MobiDB-lite"/>
    </source>
</evidence>
<evidence type="ECO:0000259" key="8">
    <source>
        <dbReference type="PROSITE" id="PS50109"/>
    </source>
</evidence>
<dbReference type="Pfam" id="PF08448">
    <property type="entry name" value="PAS_4"/>
    <property type="match status" value="1"/>
</dbReference>
<dbReference type="NCBIfam" id="TIGR00229">
    <property type="entry name" value="sensory_box"/>
    <property type="match status" value="1"/>
</dbReference>
<keyword evidence="7" id="KW-0472">Membrane</keyword>
<dbReference type="InterPro" id="IPR035965">
    <property type="entry name" value="PAS-like_dom_sf"/>
</dbReference>
<dbReference type="AlphaFoldDB" id="A0A917Q9A3"/>
<dbReference type="InterPro" id="IPR000014">
    <property type="entry name" value="PAS"/>
</dbReference>
<dbReference type="Gene3D" id="1.10.287.130">
    <property type="match status" value="1"/>
</dbReference>
<keyword evidence="12" id="KW-1185">Reference proteome</keyword>
<dbReference type="InterPro" id="IPR013656">
    <property type="entry name" value="PAS_4"/>
</dbReference>
<dbReference type="GO" id="GO:0000155">
    <property type="term" value="F:phosphorelay sensor kinase activity"/>
    <property type="evidence" value="ECO:0007669"/>
    <property type="project" value="InterPro"/>
</dbReference>
<evidence type="ECO:0000256" key="2">
    <source>
        <dbReference type="ARBA" id="ARBA00012438"/>
    </source>
</evidence>
<dbReference type="PANTHER" id="PTHR45339">
    <property type="entry name" value="HYBRID SIGNAL TRANSDUCTION HISTIDINE KINASE J"/>
    <property type="match status" value="1"/>
</dbReference>
<keyword evidence="11" id="KW-0808">Transferase</keyword>
<accession>A0A917Q9A3</accession>
<feature type="domain" description="Histidine kinase" evidence="8">
    <location>
        <begin position="195"/>
        <end position="413"/>
    </location>
</feature>
<dbReference type="SMART" id="SM00388">
    <property type="entry name" value="HisKA"/>
    <property type="match status" value="1"/>
</dbReference>
<feature type="region of interest" description="Disordered" evidence="6">
    <location>
        <begin position="559"/>
        <end position="588"/>
    </location>
</feature>
<dbReference type="PROSITE" id="PS50112">
    <property type="entry name" value="PAS"/>
    <property type="match status" value="1"/>
</dbReference>
<evidence type="ECO:0000313" key="11">
    <source>
        <dbReference type="EMBL" id="GGK36605.1"/>
    </source>
</evidence>
<dbReference type="SMART" id="SM00448">
    <property type="entry name" value="REC"/>
    <property type="match status" value="2"/>
</dbReference>
<dbReference type="PROSITE" id="PS50109">
    <property type="entry name" value="HIS_KIN"/>
    <property type="match status" value="1"/>
</dbReference>
<dbReference type="SMART" id="SM00387">
    <property type="entry name" value="HATPase_c"/>
    <property type="match status" value="1"/>
</dbReference>
<dbReference type="Gene3D" id="3.30.450.20">
    <property type="entry name" value="PAS domain"/>
    <property type="match status" value="1"/>
</dbReference>
<dbReference type="SMART" id="SM00091">
    <property type="entry name" value="PAS"/>
    <property type="match status" value="1"/>
</dbReference>
<feature type="domain" description="Response regulatory" evidence="9">
    <location>
        <begin position="435"/>
        <end position="552"/>
    </location>
</feature>
<evidence type="ECO:0000259" key="10">
    <source>
        <dbReference type="PROSITE" id="PS50112"/>
    </source>
</evidence>
<dbReference type="CDD" id="cd16922">
    <property type="entry name" value="HATPase_EvgS-ArcB-TorS-like"/>
    <property type="match status" value="1"/>
</dbReference>
<dbReference type="Gene3D" id="3.30.565.10">
    <property type="entry name" value="Histidine kinase-like ATPase, C-terminal domain"/>
    <property type="match status" value="1"/>
</dbReference>
<dbReference type="Pfam" id="PF02518">
    <property type="entry name" value="HATPase_c"/>
    <property type="match status" value="1"/>
</dbReference>
<dbReference type="Pfam" id="PF00072">
    <property type="entry name" value="Response_reg"/>
    <property type="match status" value="1"/>
</dbReference>
<dbReference type="EC" id="2.7.13.3" evidence="2"/>
<dbReference type="PRINTS" id="PR00344">
    <property type="entry name" value="BCTRLSENSOR"/>
</dbReference>
<evidence type="ECO:0000256" key="5">
    <source>
        <dbReference type="PROSITE-ProRule" id="PRU00169"/>
    </source>
</evidence>
<keyword evidence="7" id="KW-1133">Transmembrane helix</keyword>
<dbReference type="InterPro" id="IPR001789">
    <property type="entry name" value="Sig_transdc_resp-reg_receiver"/>
</dbReference>
<dbReference type="EMBL" id="BMMF01000006">
    <property type="protein sequence ID" value="GGK36605.1"/>
    <property type="molecule type" value="Genomic_DNA"/>
</dbReference>
<protein>
    <recommendedName>
        <fullName evidence="2">histidine kinase</fullName>
        <ecNumber evidence="2">2.7.13.3</ecNumber>
    </recommendedName>
</protein>
<dbReference type="InterPro" id="IPR036097">
    <property type="entry name" value="HisK_dim/P_sf"/>
</dbReference>
<evidence type="ECO:0000256" key="3">
    <source>
        <dbReference type="ARBA" id="ARBA00022553"/>
    </source>
</evidence>
<evidence type="ECO:0000256" key="7">
    <source>
        <dbReference type="SAM" id="Phobius"/>
    </source>
</evidence>
<keyword evidence="7" id="KW-0812">Transmembrane</keyword>
<dbReference type="InterPro" id="IPR004358">
    <property type="entry name" value="Sig_transdc_His_kin-like_C"/>
</dbReference>
<comment type="catalytic activity">
    <reaction evidence="1">
        <text>ATP + protein L-histidine = ADP + protein N-phospho-L-histidine.</text>
        <dbReference type="EC" id="2.7.13.3"/>
    </reaction>
</comment>
<keyword evidence="11" id="KW-0418">Kinase</keyword>
<comment type="caution">
    <text evidence="11">The sequence shown here is derived from an EMBL/GenBank/DDBJ whole genome shotgun (WGS) entry which is preliminary data.</text>
</comment>
<dbReference type="InterPro" id="IPR005467">
    <property type="entry name" value="His_kinase_dom"/>
</dbReference>
<feature type="domain" description="PAS" evidence="10">
    <location>
        <begin position="62"/>
        <end position="136"/>
    </location>
</feature>
<organism evidence="11 12">
    <name type="scientific">Salinarimonas ramus</name>
    <dbReference type="NCBI Taxonomy" id="690164"/>
    <lineage>
        <taxon>Bacteria</taxon>
        <taxon>Pseudomonadati</taxon>
        <taxon>Pseudomonadota</taxon>
        <taxon>Alphaproteobacteria</taxon>
        <taxon>Hyphomicrobiales</taxon>
        <taxon>Salinarimonadaceae</taxon>
        <taxon>Salinarimonas</taxon>
    </lineage>
</organism>
<dbReference type="FunFam" id="3.30.565.10:FF:000010">
    <property type="entry name" value="Sensor histidine kinase RcsC"/>
    <property type="match status" value="1"/>
</dbReference>
<dbReference type="CDD" id="cd17546">
    <property type="entry name" value="REC_hyHK_CKI1_RcsC-like"/>
    <property type="match status" value="1"/>
</dbReference>
<gene>
    <name evidence="11" type="ORF">GCM10011322_24500</name>
</gene>
<feature type="modified residue" description="4-aspartylphosphate" evidence="5">
    <location>
        <position position="644"/>
    </location>
</feature>
<evidence type="ECO:0000256" key="4">
    <source>
        <dbReference type="ARBA" id="ARBA00023012"/>
    </source>
</evidence>
<dbReference type="SUPFAM" id="SSF47384">
    <property type="entry name" value="Homodimeric domain of signal transducing histidine kinase"/>
    <property type="match status" value="1"/>
</dbReference>
<sequence length="730" mass="77450">MDGLFIVTPLTIALAVAGALAIAATAAALLILRDHLRLETRLRTLEGETETLQDRLWRAQESEHFFRTLAESQVDAIVQRDAQGRITWANDGFAALVGMQRAAVLGTAHAPRVVESRPPRLRPDGARLVDEAIETAEGVRWIGWIETQAPGRRGSLETLRAGREITERVSSETALADARARAEAASEAKSRFLATVSHEFRTPLGGILGMADLILDTRCDPEQTTYAQAIKTSGTALLSLIDEILDFSRIEAGKLTLTPAPFDLAACVEGVVELLAPRAQGKGIEVAGFASVALPTRLVGDEARIRQILVNLAGNAVKFTESGGVGVEALPDDEGGGIVLRVSDTGPGIAPERIPALFEEFEQGDGSAARRHPGTGLGLAITQRLVAGMGGEIAVESAPGEGARFTVRLPLPAAPAADRPAREATDPAVALAGKRILVLARSPFEAPFIARRLEEVGARTSVVGTEGETLAKIAMADPQDGFDALIVDCALGDDLARDVAAAAREAGVSRAVVLLSPFERRDLGSPTAAGYDSYLVKPVRARSLVERLVEPVAPRPIVPAQAEEESGTPRALRRLPGERGNAPRPGAPRVLLAEDNEINALLALKALEKRGAVVDWAKDGHEAVALAEASFAGLRPDYDVVLMDIRMPELDGLEATRRIRTLERALGRRRPRRIVALTANVLKEDEEAARAAGLDGFLPKPFEPRMLDALIGDALVGQPASGEASLAQAG</sequence>
<dbReference type="InterPro" id="IPR036890">
    <property type="entry name" value="HATPase_C_sf"/>
</dbReference>
<keyword evidence="4" id="KW-0902">Two-component regulatory system</keyword>
<dbReference type="SUPFAM" id="SSF52172">
    <property type="entry name" value="CheY-like"/>
    <property type="match status" value="2"/>
</dbReference>
<evidence type="ECO:0000259" key="9">
    <source>
        <dbReference type="PROSITE" id="PS50110"/>
    </source>
</evidence>
<feature type="domain" description="Response regulatory" evidence="9">
    <location>
        <begin position="589"/>
        <end position="715"/>
    </location>
</feature>
<dbReference type="Proteomes" id="UP000600449">
    <property type="component" value="Unassembled WGS sequence"/>
</dbReference>
<proteinExistence type="predicted"/>
<keyword evidence="3 5" id="KW-0597">Phosphoprotein</keyword>
<dbReference type="InterPro" id="IPR003661">
    <property type="entry name" value="HisK_dim/P_dom"/>
</dbReference>
<dbReference type="Pfam" id="PF00512">
    <property type="entry name" value="HisKA"/>
    <property type="match status" value="1"/>
</dbReference>
<evidence type="ECO:0000313" key="12">
    <source>
        <dbReference type="Proteomes" id="UP000600449"/>
    </source>
</evidence>
<name>A0A917Q9A3_9HYPH</name>
<dbReference type="RefSeq" id="WP_188913284.1">
    <property type="nucleotide sequence ID" value="NZ_BMMF01000006.1"/>
</dbReference>
<dbReference type="PROSITE" id="PS50110">
    <property type="entry name" value="RESPONSE_REGULATORY"/>
    <property type="match status" value="2"/>
</dbReference>
<dbReference type="CDD" id="cd00082">
    <property type="entry name" value="HisKA"/>
    <property type="match status" value="1"/>
</dbReference>
<evidence type="ECO:0000256" key="1">
    <source>
        <dbReference type="ARBA" id="ARBA00000085"/>
    </source>
</evidence>
<feature type="modified residue" description="4-aspartylphosphate" evidence="5">
    <location>
        <position position="488"/>
    </location>
</feature>
<dbReference type="SUPFAM" id="SSF55785">
    <property type="entry name" value="PYP-like sensor domain (PAS domain)"/>
    <property type="match status" value="1"/>
</dbReference>